<dbReference type="GO" id="GO:0004252">
    <property type="term" value="F:serine-type endopeptidase activity"/>
    <property type="evidence" value="ECO:0007669"/>
    <property type="project" value="InterPro"/>
</dbReference>
<dbReference type="InterPro" id="IPR051333">
    <property type="entry name" value="CLIP_Serine_Protease"/>
</dbReference>
<organism evidence="10 11">
    <name type="scientific">Papilio xuthus</name>
    <name type="common">Asian swallowtail butterfly</name>
    <dbReference type="NCBI Taxonomy" id="66420"/>
    <lineage>
        <taxon>Eukaryota</taxon>
        <taxon>Metazoa</taxon>
        <taxon>Ecdysozoa</taxon>
        <taxon>Arthropoda</taxon>
        <taxon>Hexapoda</taxon>
        <taxon>Insecta</taxon>
        <taxon>Pterygota</taxon>
        <taxon>Neoptera</taxon>
        <taxon>Endopterygota</taxon>
        <taxon>Lepidoptera</taxon>
        <taxon>Glossata</taxon>
        <taxon>Ditrysia</taxon>
        <taxon>Papilionoidea</taxon>
        <taxon>Papilionidae</taxon>
        <taxon>Papilioninae</taxon>
        <taxon>Papilio</taxon>
    </lineage>
</organism>
<name>A0A194Q9Y0_PAPXU</name>
<feature type="region of interest" description="Disordered" evidence="7">
    <location>
        <begin position="319"/>
        <end position="340"/>
    </location>
</feature>
<dbReference type="SUPFAM" id="SSF47240">
    <property type="entry name" value="Ferritin-like"/>
    <property type="match status" value="1"/>
</dbReference>
<dbReference type="InterPro" id="IPR009003">
    <property type="entry name" value="Peptidase_S1_PA"/>
</dbReference>
<dbReference type="SUPFAM" id="SSF50494">
    <property type="entry name" value="Trypsin-like serine proteases"/>
    <property type="match status" value="1"/>
</dbReference>
<dbReference type="GO" id="GO:0006508">
    <property type="term" value="P:proteolysis"/>
    <property type="evidence" value="ECO:0007669"/>
    <property type="project" value="UniProtKB-KW"/>
</dbReference>
<evidence type="ECO:0000256" key="5">
    <source>
        <dbReference type="ARBA" id="ARBA00055534"/>
    </source>
</evidence>
<dbReference type="Gene3D" id="1.20.1260.10">
    <property type="match status" value="1"/>
</dbReference>
<reference evidence="10 11" key="1">
    <citation type="journal article" date="2015" name="Nat. Commun.">
        <title>Outbred genome sequencing and CRISPR/Cas9 gene editing in butterflies.</title>
        <authorList>
            <person name="Li X."/>
            <person name="Fan D."/>
            <person name="Zhang W."/>
            <person name="Liu G."/>
            <person name="Zhang L."/>
            <person name="Zhao L."/>
            <person name="Fang X."/>
            <person name="Chen L."/>
            <person name="Dong Y."/>
            <person name="Chen Y."/>
            <person name="Ding Y."/>
            <person name="Zhao R."/>
            <person name="Feng M."/>
            <person name="Zhu Y."/>
            <person name="Feng Y."/>
            <person name="Jiang X."/>
            <person name="Zhu D."/>
            <person name="Xiang H."/>
            <person name="Feng X."/>
            <person name="Li S."/>
            <person name="Wang J."/>
            <person name="Zhang G."/>
            <person name="Kronforst M.R."/>
            <person name="Wang W."/>
        </authorList>
    </citation>
    <scope>NUCLEOTIDE SEQUENCE [LARGE SCALE GENOMIC DNA]</scope>
    <source>
        <strain evidence="10">Ya'a_city_454_Px</strain>
        <tissue evidence="10">Whole body</tissue>
    </source>
</reference>
<accession>A0A194Q9Y0</accession>
<dbReference type="InterPro" id="IPR008331">
    <property type="entry name" value="Ferritin_DPS_dom"/>
</dbReference>
<comment type="function">
    <text evidence="5">Fibrinolytic activity; shows preferential cleavage of Arg-Gly bonds in all three fibrinogen chains. Contact with the caterpillars causes severe bleeding, due the anticoagulant effect of the protein.</text>
</comment>
<proteinExistence type="predicted"/>
<evidence type="ECO:0000313" key="11">
    <source>
        <dbReference type="Proteomes" id="UP000053268"/>
    </source>
</evidence>
<comment type="subcellular location">
    <subcellularLocation>
        <location evidence="1">Secreted</location>
        <location evidence="1">Extracellular space</location>
    </subcellularLocation>
</comment>
<keyword evidence="4" id="KW-1199">Hemostasis impairing toxin</keyword>
<dbReference type="InterPro" id="IPR043504">
    <property type="entry name" value="Peptidase_S1_PA_chymotrypsin"/>
</dbReference>
<dbReference type="CDD" id="cd01056">
    <property type="entry name" value="Euk_Ferritin"/>
    <property type="match status" value="1"/>
</dbReference>
<dbReference type="SMART" id="SM00020">
    <property type="entry name" value="Tryp_SPc"/>
    <property type="match status" value="1"/>
</dbReference>
<evidence type="ECO:0000256" key="1">
    <source>
        <dbReference type="ARBA" id="ARBA00004239"/>
    </source>
</evidence>
<dbReference type="PROSITE" id="PS00134">
    <property type="entry name" value="TRYPSIN_HIS"/>
    <property type="match status" value="1"/>
</dbReference>
<dbReference type="PANTHER" id="PTHR24260:SF147">
    <property type="entry name" value="EG:BACR7A4.3 PROTEIN-RELATED"/>
    <property type="match status" value="1"/>
</dbReference>
<protein>
    <submittedName>
        <fullName evidence="10">Serine protease snake</fullName>
    </submittedName>
</protein>
<dbReference type="PROSITE" id="PS50905">
    <property type="entry name" value="FERRITIN_LIKE"/>
    <property type="match status" value="1"/>
</dbReference>
<evidence type="ECO:0000313" key="10">
    <source>
        <dbReference type="EMBL" id="KPJ02302.1"/>
    </source>
</evidence>
<sequence length="500" mass="56993">MKNKGYSYRRFRLYEKNIHYAAITKACRVDRRFGVNDMRCGNETDDEAKPGQGFVRMKMFAFLFGCMLASGAFAADTCYQDVSMDCGQASNSLALPRCNAVFGNYGRHGNVATEMQAYANLHLERSYEYLLSASYYNNYQTNRAGFSKLFRKLSDEAWEKSIELIKHITKRGDTMDFARRSTQEEKTDKNYTVELHELESLAKALDTQKELAERAFYIHREATRNSPHTHDPEIAQYLEEEFVEKQADTIRNLAGHTADLKKFILANNGQDLSLALYLFDEYLQKDCPNGRRNRLVCCAISRYQPITPIRPITTQRITTQGNQNGCPPVSQELTSPKTGRKAWDNYSGGMTRARRCHHSTDALIVGGSVAAKREFPHMTRFQRCIQCRFSSALVAVQLEAKWACGGTLISEWYILTAGHCTSSNGTEVSYARLGVQDKRKLENSQLYKIQNIIKHPEYNSPSKYNDIALLKTATDKTFNEIPFVRCSEAFYKEVKITSSL</sequence>
<evidence type="ECO:0000259" key="8">
    <source>
        <dbReference type="PROSITE" id="PS50240"/>
    </source>
</evidence>
<dbReference type="PROSITE" id="PS50240">
    <property type="entry name" value="TRYPSIN_DOM"/>
    <property type="match status" value="1"/>
</dbReference>
<keyword evidence="10" id="KW-0378">Hydrolase</keyword>
<evidence type="ECO:0000256" key="3">
    <source>
        <dbReference type="ARBA" id="ARBA00023157"/>
    </source>
</evidence>
<evidence type="ECO:0000259" key="9">
    <source>
        <dbReference type="PROSITE" id="PS50905"/>
    </source>
</evidence>
<dbReference type="STRING" id="66420.A0A194Q9Y0"/>
<dbReference type="InterPro" id="IPR001254">
    <property type="entry name" value="Trypsin_dom"/>
</dbReference>
<feature type="compositionally biased region" description="Polar residues" evidence="7">
    <location>
        <begin position="321"/>
        <end position="337"/>
    </location>
</feature>
<dbReference type="Proteomes" id="UP000053268">
    <property type="component" value="Unassembled WGS sequence"/>
</dbReference>
<dbReference type="Gene3D" id="2.40.10.10">
    <property type="entry name" value="Trypsin-like serine proteases"/>
    <property type="match status" value="1"/>
</dbReference>
<gene>
    <name evidence="10" type="ORF">RR46_08099</name>
</gene>
<evidence type="ECO:0000256" key="6">
    <source>
        <dbReference type="ARBA" id="ARBA00084094"/>
    </source>
</evidence>
<keyword evidence="11" id="KW-1185">Reference proteome</keyword>
<dbReference type="EMBL" id="KQ459249">
    <property type="protein sequence ID" value="KPJ02302.1"/>
    <property type="molecule type" value="Genomic_DNA"/>
</dbReference>
<keyword evidence="6" id="KW-1205">Fibrinolytic toxin</keyword>
<dbReference type="GO" id="GO:0090729">
    <property type="term" value="F:toxin activity"/>
    <property type="evidence" value="ECO:0007669"/>
    <property type="project" value="UniProtKB-KW"/>
</dbReference>
<dbReference type="GO" id="GO:0005576">
    <property type="term" value="C:extracellular region"/>
    <property type="evidence" value="ECO:0007669"/>
    <property type="project" value="UniProtKB-SubCell"/>
</dbReference>
<evidence type="ECO:0000256" key="2">
    <source>
        <dbReference type="ARBA" id="ARBA00022656"/>
    </source>
</evidence>
<dbReference type="InterPro" id="IPR018114">
    <property type="entry name" value="TRYPSIN_HIS"/>
</dbReference>
<evidence type="ECO:0000256" key="4">
    <source>
        <dbReference type="ARBA" id="ARBA00023240"/>
    </source>
</evidence>
<dbReference type="InterPro" id="IPR009078">
    <property type="entry name" value="Ferritin-like_SF"/>
</dbReference>
<dbReference type="FunFam" id="2.40.10.10:FF:000068">
    <property type="entry name" value="transmembrane protease serine 2"/>
    <property type="match status" value="1"/>
</dbReference>
<dbReference type="PANTHER" id="PTHR24260">
    <property type="match status" value="1"/>
</dbReference>
<dbReference type="InterPro" id="IPR009040">
    <property type="entry name" value="Ferritin-like_diiron"/>
</dbReference>
<dbReference type="GO" id="GO:0008199">
    <property type="term" value="F:ferric iron binding"/>
    <property type="evidence" value="ECO:0007669"/>
    <property type="project" value="InterPro"/>
</dbReference>
<keyword evidence="10" id="KW-0645">Protease</keyword>
<keyword evidence="2" id="KW-0800">Toxin</keyword>
<feature type="domain" description="Ferritin-like diiron" evidence="9">
    <location>
        <begin position="105"/>
        <end position="264"/>
    </location>
</feature>
<keyword evidence="3" id="KW-1015">Disulfide bond</keyword>
<dbReference type="Pfam" id="PF00210">
    <property type="entry name" value="Ferritin"/>
    <property type="match status" value="1"/>
</dbReference>
<evidence type="ECO:0000256" key="7">
    <source>
        <dbReference type="SAM" id="MobiDB-lite"/>
    </source>
</evidence>
<feature type="domain" description="Peptidase S1" evidence="8">
    <location>
        <begin position="364"/>
        <end position="486"/>
    </location>
</feature>
<dbReference type="InterPro" id="IPR012347">
    <property type="entry name" value="Ferritin-like"/>
</dbReference>
<dbReference type="AlphaFoldDB" id="A0A194Q9Y0"/>
<dbReference type="Pfam" id="PF00089">
    <property type="entry name" value="Trypsin"/>
    <property type="match status" value="1"/>
</dbReference>